<dbReference type="AlphaFoldDB" id="A0A0C1QIZ6"/>
<dbReference type="STRING" id="86105.NF27_JF00610"/>
<accession>A0A0C1QIZ6</accession>
<gene>
    <name evidence="2" type="ORF">NF27_JF00610</name>
</gene>
<dbReference type="RefSeq" id="WP_039459388.1">
    <property type="nucleotide sequence ID" value="NZ_JSWE01000223.1"/>
</dbReference>
<feature type="region of interest" description="Disordered" evidence="1">
    <location>
        <begin position="132"/>
        <end position="201"/>
    </location>
</feature>
<name>A0A0C1QIZ6_9RICK</name>
<protein>
    <submittedName>
        <fullName evidence="2">Uncharacterized protein</fullName>
    </submittedName>
</protein>
<organism evidence="2 3">
    <name type="scientific">Candidatus Jidaibacter acanthamoebae</name>
    <dbReference type="NCBI Taxonomy" id="86105"/>
    <lineage>
        <taxon>Bacteria</taxon>
        <taxon>Pseudomonadati</taxon>
        <taxon>Pseudomonadota</taxon>
        <taxon>Alphaproteobacteria</taxon>
        <taxon>Rickettsiales</taxon>
        <taxon>Candidatus Midichloriaceae</taxon>
        <taxon>Candidatus Jidaibacter</taxon>
    </lineage>
</organism>
<evidence type="ECO:0000313" key="2">
    <source>
        <dbReference type="EMBL" id="KIE04183.1"/>
    </source>
</evidence>
<feature type="region of interest" description="Disordered" evidence="1">
    <location>
        <begin position="103"/>
        <end position="122"/>
    </location>
</feature>
<sequence length="210" mass="24100">MVEEAETYYIGISKKCCRNCETLIEAINEVSEEMNLGSIKEVLETRDAHGYRFRATIPEFMEPGSEILAPDIRERIEQLFLRKVRANNLREAFNKKDILVPGKNQVHERSKSPPDMFGGIESPKMKNVEEEYFKPMEDTKPIGQGKKRKDTEEEEEASFSRDTTVIPAKKNKGKEKTEDNEESEEKKQINNGGIDQKKQALGEEAINLLF</sequence>
<reference evidence="2 3" key="1">
    <citation type="submission" date="2014-11" db="EMBL/GenBank/DDBJ databases">
        <title>A Rickettsiales Symbiont of Amoebae With Ancient Features.</title>
        <authorList>
            <person name="Schulz F."/>
            <person name="Martijn J."/>
            <person name="Wascher F."/>
            <person name="Kostanjsek R."/>
            <person name="Ettema T.J."/>
            <person name="Horn M."/>
        </authorList>
    </citation>
    <scope>NUCLEOTIDE SEQUENCE [LARGE SCALE GENOMIC DNA]</scope>
    <source>
        <strain evidence="2 3">UWC36</strain>
    </source>
</reference>
<evidence type="ECO:0000313" key="3">
    <source>
        <dbReference type="Proteomes" id="UP000031258"/>
    </source>
</evidence>
<dbReference type="Proteomes" id="UP000031258">
    <property type="component" value="Unassembled WGS sequence"/>
</dbReference>
<proteinExistence type="predicted"/>
<comment type="caution">
    <text evidence="2">The sequence shown here is derived from an EMBL/GenBank/DDBJ whole genome shotgun (WGS) entry which is preliminary data.</text>
</comment>
<evidence type="ECO:0000256" key="1">
    <source>
        <dbReference type="SAM" id="MobiDB-lite"/>
    </source>
</evidence>
<keyword evidence="3" id="KW-1185">Reference proteome</keyword>
<dbReference type="EMBL" id="JSWE01000223">
    <property type="protein sequence ID" value="KIE04183.1"/>
    <property type="molecule type" value="Genomic_DNA"/>
</dbReference>